<accession>A0A1V4T1W0</accession>
<dbReference type="Gene3D" id="2.30.30.830">
    <property type="match status" value="1"/>
</dbReference>
<dbReference type="Pfam" id="PF04351">
    <property type="entry name" value="PilP"/>
    <property type="match status" value="1"/>
</dbReference>
<dbReference type="PROSITE" id="PS51257">
    <property type="entry name" value="PROKAR_LIPOPROTEIN"/>
    <property type="match status" value="1"/>
</dbReference>
<dbReference type="EMBL" id="MTSM01000024">
    <property type="protein sequence ID" value="OPX54516.1"/>
    <property type="molecule type" value="Genomic_DNA"/>
</dbReference>
<dbReference type="Proteomes" id="UP000191418">
    <property type="component" value="Unassembled WGS sequence"/>
</dbReference>
<dbReference type="AlphaFoldDB" id="A0A1V4T1W0"/>
<gene>
    <name evidence="1" type="ORF">BTE48_13940</name>
</gene>
<comment type="caution">
    <text evidence="1">The sequence shown here is derived from an EMBL/GenBank/DDBJ whole genome shotgun (WGS) entry which is preliminary data.</text>
</comment>
<dbReference type="STRING" id="64969.SAMN02745127_02723"/>
<sequence length="184" mass="20592">MHFSYRYFLSALVVIGLSLLALSACSPQHSLDELRNKLEQIKNRPSGNIEALPLAPKYQPESYTASALRNPFQLNFTTEANHQQKGSQQKPDLSRQKTELELLPLESFSMVGTIQFADEKEASALIQDAQGKVYKVTIGQHLGQDFGKILNVTSQAILLEEIVQDELGGWIKRPRQIKLVGSEQ</sequence>
<dbReference type="InterPro" id="IPR007446">
    <property type="entry name" value="PilP"/>
</dbReference>
<evidence type="ECO:0008006" key="3">
    <source>
        <dbReference type="Google" id="ProtNLM"/>
    </source>
</evidence>
<protein>
    <recommendedName>
        <fullName evidence="3">Pilus assembly protein PilP</fullName>
    </recommendedName>
</protein>
<keyword evidence="2" id="KW-1185">Reference proteome</keyword>
<dbReference type="PIRSF" id="PIRSF016481">
    <property type="entry name" value="Pilus_assembly_PilP"/>
    <property type="match status" value="1"/>
</dbReference>
<proteinExistence type="predicted"/>
<name>A0A1V4T1W0_9GAMM</name>
<reference evidence="1 2" key="1">
    <citation type="submission" date="2017-01" db="EMBL/GenBank/DDBJ databases">
        <title>Genome Sequencing of a Marine Spirillum, Oceanospirillum multiglobuliferum ATCC 33336, from Japan.</title>
        <authorList>
            <person name="Carney J.G."/>
            <person name="Trachtenberg A.M."/>
            <person name="Rheaume B.A."/>
            <person name="Linnane J.D."/>
            <person name="Pitts N.L."/>
            <person name="Mykles D.L."/>
            <person name="Maclea K.S."/>
        </authorList>
    </citation>
    <scope>NUCLEOTIDE SEQUENCE [LARGE SCALE GENOMIC DNA]</scope>
    <source>
        <strain evidence="1 2">ATCC 33336</strain>
    </source>
</reference>
<evidence type="ECO:0000313" key="2">
    <source>
        <dbReference type="Proteomes" id="UP000191418"/>
    </source>
</evidence>
<organism evidence="1 2">
    <name type="scientific">Oceanospirillum multiglobuliferum</name>
    <dbReference type="NCBI Taxonomy" id="64969"/>
    <lineage>
        <taxon>Bacteria</taxon>
        <taxon>Pseudomonadati</taxon>
        <taxon>Pseudomonadota</taxon>
        <taxon>Gammaproteobacteria</taxon>
        <taxon>Oceanospirillales</taxon>
        <taxon>Oceanospirillaceae</taxon>
        <taxon>Oceanospirillum</taxon>
    </lineage>
</organism>
<evidence type="ECO:0000313" key="1">
    <source>
        <dbReference type="EMBL" id="OPX54516.1"/>
    </source>
</evidence>